<accession>A0A6A6HNX0</accession>
<organism evidence="1 2">
    <name type="scientific">Viridothelium virens</name>
    <name type="common">Speckled blister lichen</name>
    <name type="synonym">Trypethelium virens</name>
    <dbReference type="NCBI Taxonomy" id="1048519"/>
    <lineage>
        <taxon>Eukaryota</taxon>
        <taxon>Fungi</taxon>
        <taxon>Dikarya</taxon>
        <taxon>Ascomycota</taxon>
        <taxon>Pezizomycotina</taxon>
        <taxon>Dothideomycetes</taxon>
        <taxon>Dothideomycetes incertae sedis</taxon>
        <taxon>Trypetheliales</taxon>
        <taxon>Trypetheliaceae</taxon>
        <taxon>Viridothelium</taxon>
    </lineage>
</organism>
<gene>
    <name evidence="1" type="ORF">EV356DRAFT_103068</name>
</gene>
<keyword evidence="2" id="KW-1185">Reference proteome</keyword>
<dbReference type="AlphaFoldDB" id="A0A6A6HNX0"/>
<reference evidence="1" key="1">
    <citation type="journal article" date="2020" name="Stud. Mycol.">
        <title>101 Dothideomycetes genomes: a test case for predicting lifestyles and emergence of pathogens.</title>
        <authorList>
            <person name="Haridas S."/>
            <person name="Albert R."/>
            <person name="Binder M."/>
            <person name="Bloem J."/>
            <person name="Labutti K."/>
            <person name="Salamov A."/>
            <person name="Andreopoulos B."/>
            <person name="Baker S."/>
            <person name="Barry K."/>
            <person name="Bills G."/>
            <person name="Bluhm B."/>
            <person name="Cannon C."/>
            <person name="Castanera R."/>
            <person name="Culley D."/>
            <person name="Daum C."/>
            <person name="Ezra D."/>
            <person name="Gonzalez J."/>
            <person name="Henrissat B."/>
            <person name="Kuo A."/>
            <person name="Liang C."/>
            <person name="Lipzen A."/>
            <person name="Lutzoni F."/>
            <person name="Magnuson J."/>
            <person name="Mondo S."/>
            <person name="Nolan M."/>
            <person name="Ohm R."/>
            <person name="Pangilinan J."/>
            <person name="Park H.-J."/>
            <person name="Ramirez L."/>
            <person name="Alfaro M."/>
            <person name="Sun H."/>
            <person name="Tritt A."/>
            <person name="Yoshinaga Y."/>
            <person name="Zwiers L.-H."/>
            <person name="Turgeon B."/>
            <person name="Goodwin S."/>
            <person name="Spatafora J."/>
            <person name="Crous P."/>
            <person name="Grigoriev I."/>
        </authorList>
    </citation>
    <scope>NUCLEOTIDE SEQUENCE</scope>
    <source>
        <strain evidence="1">Tuck. ex Michener</strain>
    </source>
</reference>
<evidence type="ECO:0000313" key="2">
    <source>
        <dbReference type="Proteomes" id="UP000800092"/>
    </source>
</evidence>
<proteinExistence type="predicted"/>
<evidence type="ECO:0000313" key="1">
    <source>
        <dbReference type="EMBL" id="KAF2239542.1"/>
    </source>
</evidence>
<dbReference type="Proteomes" id="UP000800092">
    <property type="component" value="Unassembled WGS sequence"/>
</dbReference>
<sequence length="154" mass="17321">MTKGRRCCCCWKGGLGRPSRWFFAIGVEIEDALCWRRCPAARGEPGKSENSLGHHFGCFWCFPWQPAAGLQPIQSPRARREGFVGWRCGSTSSARITRTTRIKPETGLASWLQIYRRGEYTNSTVTAARMRENPLLRFLSASVLNGNLHLISST</sequence>
<dbReference type="EMBL" id="ML991772">
    <property type="protein sequence ID" value="KAF2239542.1"/>
    <property type="molecule type" value="Genomic_DNA"/>
</dbReference>
<name>A0A6A6HNX0_VIRVR</name>
<protein>
    <submittedName>
        <fullName evidence="1">Uncharacterized protein</fullName>
    </submittedName>
</protein>